<name>A0ABV8DE33_9BURK</name>
<keyword evidence="4" id="KW-1185">Reference proteome</keyword>
<evidence type="ECO:0000313" key="3">
    <source>
        <dbReference type="EMBL" id="MFC3936795.1"/>
    </source>
</evidence>
<evidence type="ECO:0000256" key="2">
    <source>
        <dbReference type="SAM" id="MobiDB-lite"/>
    </source>
</evidence>
<reference evidence="4" key="1">
    <citation type="journal article" date="2019" name="Int. J. Syst. Evol. Microbiol.">
        <title>The Global Catalogue of Microorganisms (GCM) 10K type strain sequencing project: providing services to taxonomists for standard genome sequencing and annotation.</title>
        <authorList>
            <consortium name="The Broad Institute Genomics Platform"/>
            <consortium name="The Broad Institute Genome Sequencing Center for Infectious Disease"/>
            <person name="Wu L."/>
            <person name="Ma J."/>
        </authorList>
    </citation>
    <scope>NUCLEOTIDE SEQUENCE [LARGE SCALE GENOMIC DNA]</scope>
    <source>
        <strain evidence="4">CCUG 2113</strain>
    </source>
</reference>
<proteinExistence type="predicted"/>
<dbReference type="EMBL" id="JBHSAJ010000057">
    <property type="protein sequence ID" value="MFC3936795.1"/>
    <property type="molecule type" value="Genomic_DNA"/>
</dbReference>
<comment type="caution">
    <text evidence="3">The sequence shown here is derived from an EMBL/GenBank/DDBJ whole genome shotgun (WGS) entry which is preliminary data.</text>
</comment>
<sequence>MDNGPWIFGGQDGQTFETFGLPASLHPLLEWASRLRLTRPLLAVLDASKTGINPEYVGSIIEYLRQPVPLKIASSWADESESGAELCRLMESLAASPTVARLYPYLPPAQRVAAQLARGTLREFSLLALCVPRAYHPDPTAQLRLETLRTWIFIQYVSAIYEGSEPDKRVIEVAWSLRQAVSGDWDWRELFSRLHPPSGSASIYRQHLALEAKTLTRKLEQEANKAVGMSARIKLLKTLRSYCESDPIRAGRAEMQSATGVFSQLARLSSSREHLWGSSSQSKQPIVFSSGEILAEDPQPITGRSIDQDGGDGTECWETNIDERLNPVAQEHEARGVLLATIEDQQFLPFSTNRLNQFERACLEKWWQTAIAPDTPESLRLLGAFVWIAVYTAKSVRMAATDISFSSQCGPDWCINPDTLTLQRLAPRHPRGWKASSATSQWLEPLAGHLQVPLPDEVAAIISPHCSGRPQAGALLNLWPSLQIQDSPESMFNEVCKRTPGLERIRSGMLAHVLEQGVFEATGDPVLGRLLASSSRSGLPGSCAYAAFRTTEVHRSMTAAGLAPPPLFPPNAPAQENIAGSELSPLDPLLREEIARVRQHIGSLAAGPAENWLVHHNAVTVYMTAAILAATAIRPVSSPLESFGQVDWNERHLFVVDKVASQRHDGRMVVLPSELVRLFQDFYLPHLHRLATSLSSQDPPLSKELQALSAGAASTVIPALFFLREDPARKSLRWFEVSEVTLDSMEVFSWPLPWNLFRHRTSTSLRRLGQDPEIIDGLLGHAEGGTAAYGRFSSRVRLQDLEAIRPALEQLFAALQFAPPQAPGWDTTPLDFPDLTPGKTCLEEGAQFGRAARETRRAKRHADALTEAQSEILRFVGERPVDSISADEWEVLSQRMLLNDSGTPRALGSLRYEAVQNWIRQRWCADGTRPRLKKRYLPALEERTLLSHQAIGSRQKVAAALHALQHILDTKELSRTSLRECLFFGTVLTVLESRVTEPPLLRDLLVAKNFRLVHFDQSYYLEYSPDLDIDSGCAVKRYPISVAAANFLARASTTKRGLDMGKSSPPVEWQKLCKEIGLLAPHINTATATISEIAQLVHQANLLEFPASLTAYLNGDLQSVGLPHRDWIRLRHGAAGDFGTFKASETESGSEIFEDEQGPPRISPDQHEVHLSALVDRDTADHSPPTGMPDPAISQEASKKLFGEVRTIFRKHAAATAGGIGRRNMDAALCRALDQYRGSAGRSCLLLVEWVRHLLRRSTSKGTLLRVSSVDRYFSSLSLCFLAIGFDHDLLACEEEDVTDFYLRLMDARSSVPDTTEPTAHSPDFSTEVAKNGYKTLHLALQCLKDFHQTINAAFGVENPDWSEIFSDGPSLLVSAGCITELEYLRINACLAPIPAQASVGDLQCAFINLLMYRFGLRGMEAACLLRSDWTEPAPDCVVLMVRSNHLRRLKSPASRRQVPLLFRLTDHERAIIEQCFLVRQATPVLHDKDELFPTEFGLDGLEERRGLLRRIGGVIQQVTRNVQLSPHHNRHTFANRVAELLGLSTLNLNPVDSGNAAHQNARRLLLGSDGSTRRCSWAIARLLGHAQPSTTFRSYLHYFSELADRSVKLQNFTQQGRSKYLQENLIDLDGITLLHDYLSTFEPYSGPENTSPFVAASALKFVRMLVLRRNFGVAQQATNISEKNGKYLENLLIETGRIVSKGNAGSHDLGWLSGIRPTRWAELVRHAEFVEGNEPLSSRPSYADEEVSAYIGPSRQVLLWQKEHFEFLKHVINLWNIDDQSFQLFTNSRSAALQNFANKNGFNLDKTHDLKIEGRKLQVDPVRCGNPLASIIDRSAATGLRGHGTIRSSQEFLLIFLISLALSWSASQGKLTT</sequence>
<organism evidence="3 4">
    <name type="scientific">Acidovorax facilis</name>
    <dbReference type="NCBI Taxonomy" id="12917"/>
    <lineage>
        <taxon>Bacteria</taxon>
        <taxon>Pseudomonadati</taxon>
        <taxon>Pseudomonadota</taxon>
        <taxon>Betaproteobacteria</taxon>
        <taxon>Burkholderiales</taxon>
        <taxon>Comamonadaceae</taxon>
        <taxon>Acidovorax</taxon>
    </lineage>
</organism>
<evidence type="ECO:0000256" key="1">
    <source>
        <dbReference type="ARBA" id="ARBA00023172"/>
    </source>
</evidence>
<dbReference type="Proteomes" id="UP001595693">
    <property type="component" value="Unassembled WGS sequence"/>
</dbReference>
<dbReference type="InterPro" id="IPR013762">
    <property type="entry name" value="Integrase-like_cat_sf"/>
</dbReference>
<dbReference type="RefSeq" id="WP_156358618.1">
    <property type="nucleotide sequence ID" value="NZ_JAMXAX010000090.1"/>
</dbReference>
<gene>
    <name evidence="3" type="ORF">ACFOW3_19415</name>
</gene>
<dbReference type="Gene3D" id="1.10.443.10">
    <property type="entry name" value="Intergrase catalytic core"/>
    <property type="match status" value="1"/>
</dbReference>
<accession>A0ABV8DE33</accession>
<keyword evidence="1" id="KW-0233">DNA recombination</keyword>
<protein>
    <submittedName>
        <fullName evidence="3">Site-specific integrase</fullName>
    </submittedName>
</protein>
<feature type="region of interest" description="Disordered" evidence="2">
    <location>
        <begin position="1140"/>
        <end position="1161"/>
    </location>
</feature>
<dbReference type="InterPro" id="IPR011010">
    <property type="entry name" value="DNA_brk_join_enz"/>
</dbReference>
<dbReference type="SUPFAM" id="SSF56349">
    <property type="entry name" value="DNA breaking-rejoining enzymes"/>
    <property type="match status" value="1"/>
</dbReference>
<evidence type="ECO:0000313" key="4">
    <source>
        <dbReference type="Proteomes" id="UP001595693"/>
    </source>
</evidence>